<evidence type="ECO:0000256" key="1">
    <source>
        <dbReference type="SAM" id="MobiDB-lite"/>
    </source>
</evidence>
<dbReference type="RefSeq" id="WP_285756552.1">
    <property type="nucleotide sequence ID" value="NZ_BSQG01000001.1"/>
</dbReference>
<protein>
    <recommendedName>
        <fullName evidence="4">Intein C-terminal splicing domain-containing protein</fullName>
    </recommendedName>
</protein>
<dbReference type="InterPro" id="IPR036844">
    <property type="entry name" value="Hint_dom_sf"/>
</dbReference>
<comment type="caution">
    <text evidence="2">The sequence shown here is derived from an EMBL/GenBank/DDBJ whole genome shotgun (WGS) entry which is preliminary data.</text>
</comment>
<evidence type="ECO:0000313" key="3">
    <source>
        <dbReference type="Proteomes" id="UP001165092"/>
    </source>
</evidence>
<dbReference type="SUPFAM" id="SSF51294">
    <property type="entry name" value="Hedgehog/intein (Hint) domain"/>
    <property type="match status" value="2"/>
</dbReference>
<accession>A0A9W6P205</accession>
<reference evidence="2" key="1">
    <citation type="submission" date="2023-02" db="EMBL/GenBank/DDBJ databases">
        <title>Nocardiopsis ansamitocini NBRC 112285.</title>
        <authorList>
            <person name="Ichikawa N."/>
            <person name="Sato H."/>
            <person name="Tonouchi N."/>
        </authorList>
    </citation>
    <scope>NUCLEOTIDE SEQUENCE</scope>
    <source>
        <strain evidence="2">NBRC 112285</strain>
    </source>
</reference>
<sequence>MPATPVLLADGSSAPIASLSVGANVMATDPQAGVEGAREVVATHVGTGAKRMVEVWINPASEKAPNPLGAPLQRGAEESEGSDGAQGVVGEPVVATANHEFWVADLGEWVAAGELAEGMWLRTPTDTWVQIEQVKQWTVREQRVHNLTIQDVHTYHVRTGETAVLVHNNNCIVGSKQFDHSWDQHSPRGAYQKDGKMENVLANGIDKPRFREMVNEAIASGVKVPDLSLILAMATTLITISGTLKLAQWGKMA</sequence>
<feature type="region of interest" description="Disordered" evidence="1">
    <location>
        <begin position="63"/>
        <end position="86"/>
    </location>
</feature>
<dbReference type="Pfam" id="PF07591">
    <property type="entry name" value="PT-HINT"/>
    <property type="match status" value="1"/>
</dbReference>
<dbReference type="EMBL" id="BSQG01000001">
    <property type="protein sequence ID" value="GLU45651.1"/>
    <property type="molecule type" value="Genomic_DNA"/>
</dbReference>
<keyword evidence="3" id="KW-1185">Reference proteome</keyword>
<dbReference type="Gene3D" id="2.170.16.10">
    <property type="entry name" value="Hedgehog/Intein (Hint) domain"/>
    <property type="match status" value="2"/>
</dbReference>
<dbReference type="AlphaFoldDB" id="A0A9W6P205"/>
<gene>
    <name evidence="2" type="ORF">Nans01_00020</name>
</gene>
<evidence type="ECO:0008006" key="4">
    <source>
        <dbReference type="Google" id="ProtNLM"/>
    </source>
</evidence>
<dbReference type="Proteomes" id="UP001165092">
    <property type="component" value="Unassembled WGS sequence"/>
</dbReference>
<name>A0A9W6P205_9ACTN</name>
<proteinExistence type="predicted"/>
<organism evidence="2 3">
    <name type="scientific">Nocardiopsis ansamitocini</name>
    <dbReference type="NCBI Taxonomy" id="1670832"/>
    <lineage>
        <taxon>Bacteria</taxon>
        <taxon>Bacillati</taxon>
        <taxon>Actinomycetota</taxon>
        <taxon>Actinomycetes</taxon>
        <taxon>Streptosporangiales</taxon>
        <taxon>Nocardiopsidaceae</taxon>
        <taxon>Nocardiopsis</taxon>
    </lineage>
</organism>
<evidence type="ECO:0000313" key="2">
    <source>
        <dbReference type="EMBL" id="GLU45651.1"/>
    </source>
</evidence>